<protein>
    <recommendedName>
        <fullName evidence="7">ABC transporter domain-containing protein</fullName>
    </recommendedName>
</protein>
<sequence>MFQALGIVCERGERRIFSDLDFQVEPGQALVLRGPNGSGKTSILRIAATLLRAADGQLTWNGTNIFDDVYQHRSRLHFIGHQDAVKGALTVRENVEVWANIRGSGSGHVDRALAAFGITHLADTQAQYLSTGQHRRTALARLVASPAMLWLLDEPTVSLDADGTTCLQNVIADHRAAQGMVIATTHIELGLLDADLLQLNPK</sequence>
<evidence type="ECO:0000256" key="4">
    <source>
        <dbReference type="ARBA" id="ARBA00022840"/>
    </source>
</evidence>
<evidence type="ECO:0000259" key="7">
    <source>
        <dbReference type="PROSITE" id="PS50893"/>
    </source>
</evidence>
<organism evidence="8">
    <name type="scientific">marine metagenome</name>
    <dbReference type="NCBI Taxonomy" id="408172"/>
    <lineage>
        <taxon>unclassified sequences</taxon>
        <taxon>metagenomes</taxon>
        <taxon>ecological metagenomes</taxon>
    </lineage>
</organism>
<dbReference type="SUPFAM" id="SSF52540">
    <property type="entry name" value="P-loop containing nucleoside triphosphate hydrolases"/>
    <property type="match status" value="1"/>
</dbReference>
<name>A0A382E9B0_9ZZZZ</name>
<keyword evidence="4" id="KW-0067">ATP-binding</keyword>
<dbReference type="InterPro" id="IPR003593">
    <property type="entry name" value="AAA+_ATPase"/>
</dbReference>
<evidence type="ECO:0000256" key="3">
    <source>
        <dbReference type="ARBA" id="ARBA00022748"/>
    </source>
</evidence>
<dbReference type="AlphaFoldDB" id="A0A382E9B0"/>
<evidence type="ECO:0000256" key="1">
    <source>
        <dbReference type="ARBA" id="ARBA00022448"/>
    </source>
</evidence>
<dbReference type="GO" id="GO:0022857">
    <property type="term" value="F:transmembrane transporter activity"/>
    <property type="evidence" value="ECO:0007669"/>
    <property type="project" value="InterPro"/>
</dbReference>
<evidence type="ECO:0000256" key="5">
    <source>
        <dbReference type="ARBA" id="ARBA00022967"/>
    </source>
</evidence>
<dbReference type="PANTHER" id="PTHR43499">
    <property type="entry name" value="ABC TRANSPORTER I FAMILY MEMBER 1"/>
    <property type="match status" value="1"/>
</dbReference>
<dbReference type="NCBIfam" id="TIGR01189">
    <property type="entry name" value="ccmA"/>
    <property type="match status" value="1"/>
</dbReference>
<keyword evidence="2" id="KW-0547">Nucleotide-binding</keyword>
<evidence type="ECO:0000256" key="6">
    <source>
        <dbReference type="ARBA" id="ARBA00023136"/>
    </source>
</evidence>
<dbReference type="SMART" id="SM00382">
    <property type="entry name" value="AAA"/>
    <property type="match status" value="1"/>
</dbReference>
<feature type="domain" description="ABC transporter" evidence="7">
    <location>
        <begin position="2"/>
        <end position="199"/>
    </location>
</feature>
<dbReference type="GO" id="GO:0016887">
    <property type="term" value="F:ATP hydrolysis activity"/>
    <property type="evidence" value="ECO:0007669"/>
    <property type="project" value="InterPro"/>
</dbReference>
<dbReference type="PROSITE" id="PS50893">
    <property type="entry name" value="ABC_TRANSPORTER_2"/>
    <property type="match status" value="1"/>
</dbReference>
<keyword evidence="6" id="KW-0472">Membrane</keyword>
<proteinExistence type="predicted"/>
<dbReference type="Pfam" id="PF00005">
    <property type="entry name" value="ABC_tran"/>
    <property type="match status" value="1"/>
</dbReference>
<keyword evidence="5" id="KW-1278">Translocase</keyword>
<accession>A0A382E9B0</accession>
<dbReference type="EMBL" id="UINC01043213">
    <property type="protein sequence ID" value="SVB46942.1"/>
    <property type="molecule type" value="Genomic_DNA"/>
</dbReference>
<dbReference type="PANTHER" id="PTHR43499:SF1">
    <property type="entry name" value="ABC TRANSPORTER I FAMILY MEMBER 1"/>
    <property type="match status" value="1"/>
</dbReference>
<dbReference type="GO" id="GO:0005524">
    <property type="term" value="F:ATP binding"/>
    <property type="evidence" value="ECO:0007669"/>
    <property type="project" value="UniProtKB-KW"/>
</dbReference>
<gene>
    <name evidence="8" type="ORF">METZ01_LOCUS199796</name>
</gene>
<reference evidence="8" key="1">
    <citation type="submission" date="2018-05" db="EMBL/GenBank/DDBJ databases">
        <authorList>
            <person name="Lanie J.A."/>
            <person name="Ng W.-L."/>
            <person name="Kazmierczak K.M."/>
            <person name="Andrzejewski T.M."/>
            <person name="Davidsen T.M."/>
            <person name="Wayne K.J."/>
            <person name="Tettelin H."/>
            <person name="Glass J.I."/>
            <person name="Rusch D."/>
            <person name="Podicherti R."/>
            <person name="Tsui H.-C.T."/>
            <person name="Winkler M.E."/>
        </authorList>
    </citation>
    <scope>NUCLEOTIDE SEQUENCE</scope>
</reference>
<dbReference type="InterPro" id="IPR003439">
    <property type="entry name" value="ABC_transporter-like_ATP-bd"/>
</dbReference>
<evidence type="ECO:0000256" key="2">
    <source>
        <dbReference type="ARBA" id="ARBA00022741"/>
    </source>
</evidence>
<keyword evidence="1" id="KW-0813">Transport</keyword>
<dbReference type="GO" id="GO:0017004">
    <property type="term" value="P:cytochrome complex assembly"/>
    <property type="evidence" value="ECO:0007669"/>
    <property type="project" value="UniProtKB-KW"/>
</dbReference>
<dbReference type="Gene3D" id="3.40.50.300">
    <property type="entry name" value="P-loop containing nucleotide triphosphate hydrolases"/>
    <property type="match status" value="1"/>
</dbReference>
<dbReference type="InterPro" id="IPR005895">
    <property type="entry name" value="ABC_transptr_haem_export_CcmA"/>
</dbReference>
<dbReference type="InterPro" id="IPR027417">
    <property type="entry name" value="P-loop_NTPase"/>
</dbReference>
<keyword evidence="3" id="KW-0201">Cytochrome c-type biogenesis</keyword>
<evidence type="ECO:0000313" key="8">
    <source>
        <dbReference type="EMBL" id="SVB46942.1"/>
    </source>
</evidence>